<evidence type="ECO:0000256" key="1">
    <source>
        <dbReference type="ARBA" id="ARBA00022428"/>
    </source>
</evidence>
<comment type="pathway">
    <text evidence="5">Quinol/quinone metabolism; 1,4-dihydroxy-2-naphthoate biosynthesis; 1,4-dihydroxy-2-naphthoate from chorismate: step 5/7.</text>
</comment>
<evidence type="ECO:0000256" key="2">
    <source>
        <dbReference type="ARBA" id="ARBA00022598"/>
    </source>
</evidence>
<keyword evidence="3 5" id="KW-0547">Nucleotide-binding</keyword>
<evidence type="ECO:0000259" key="7">
    <source>
        <dbReference type="Pfam" id="PF13193"/>
    </source>
</evidence>
<keyword evidence="4 5" id="KW-0067">ATP-binding</keyword>
<comment type="function">
    <text evidence="5">Converts 2-succinylbenzoate (OSB) to 2-succinylbenzoyl-CoA (OSB-CoA).</text>
</comment>
<dbReference type="Gene3D" id="3.30.300.30">
    <property type="match status" value="1"/>
</dbReference>
<evidence type="ECO:0000256" key="4">
    <source>
        <dbReference type="ARBA" id="ARBA00022840"/>
    </source>
</evidence>
<dbReference type="GO" id="GO:0008756">
    <property type="term" value="F:o-succinylbenzoate-CoA ligase activity"/>
    <property type="evidence" value="ECO:0007669"/>
    <property type="project" value="UniProtKB-UniRule"/>
</dbReference>
<dbReference type="GO" id="GO:0009234">
    <property type="term" value="P:menaquinone biosynthetic process"/>
    <property type="evidence" value="ECO:0007669"/>
    <property type="project" value="UniProtKB-UniRule"/>
</dbReference>
<dbReference type="HAMAP" id="MF_00731">
    <property type="entry name" value="MenE"/>
    <property type="match status" value="1"/>
</dbReference>
<dbReference type="SUPFAM" id="SSF56801">
    <property type="entry name" value="Acetyl-CoA synthetase-like"/>
    <property type="match status" value="1"/>
</dbReference>
<dbReference type="PROSITE" id="PS00455">
    <property type="entry name" value="AMP_BINDING"/>
    <property type="match status" value="1"/>
</dbReference>
<dbReference type="InterPro" id="IPR025110">
    <property type="entry name" value="AMP-bd_C"/>
</dbReference>
<dbReference type="NCBIfam" id="NF002966">
    <property type="entry name" value="PRK03640.1"/>
    <property type="match status" value="1"/>
</dbReference>
<dbReference type="FunFam" id="3.30.300.30:FF:000008">
    <property type="entry name" value="2,3-dihydroxybenzoate-AMP ligase"/>
    <property type="match status" value="1"/>
</dbReference>
<dbReference type="NCBIfam" id="TIGR01923">
    <property type="entry name" value="menE"/>
    <property type="match status" value="1"/>
</dbReference>
<dbReference type="InterPro" id="IPR010192">
    <property type="entry name" value="MenE"/>
</dbReference>
<organism evidence="8 9">
    <name type="scientific">[Bacillus] enclensis</name>
    <dbReference type="NCBI Taxonomy" id="1402860"/>
    <lineage>
        <taxon>Bacteria</taxon>
        <taxon>Bacillati</taxon>
        <taxon>Bacillota</taxon>
        <taxon>Bacilli</taxon>
        <taxon>Bacillales</taxon>
        <taxon>Bacillaceae</taxon>
        <taxon>Rossellomorea</taxon>
    </lineage>
</organism>
<keyword evidence="1 5" id="KW-0474">Menaquinone biosynthesis</keyword>
<reference evidence="9" key="1">
    <citation type="submission" date="2016-08" db="EMBL/GenBank/DDBJ databases">
        <authorList>
            <person name="Varghese N."/>
            <person name="Submissions Spin"/>
        </authorList>
    </citation>
    <scope>NUCLEOTIDE SEQUENCE [LARGE SCALE GENOMIC DNA]</scope>
    <source>
        <strain evidence="9">SGD-1123</strain>
    </source>
</reference>
<dbReference type="Pfam" id="PF00501">
    <property type="entry name" value="AMP-binding"/>
    <property type="match status" value="1"/>
</dbReference>
<evidence type="ECO:0000313" key="9">
    <source>
        <dbReference type="Proteomes" id="UP000181997"/>
    </source>
</evidence>
<dbReference type="PANTHER" id="PTHR24096:SF149">
    <property type="entry name" value="AMP-BINDING DOMAIN-CONTAINING PROTEIN-RELATED"/>
    <property type="match status" value="1"/>
</dbReference>
<feature type="domain" description="AMP-dependent synthetase/ligase" evidence="6">
    <location>
        <begin position="15"/>
        <end position="353"/>
    </location>
</feature>
<evidence type="ECO:0000256" key="3">
    <source>
        <dbReference type="ARBA" id="ARBA00022741"/>
    </source>
</evidence>
<keyword evidence="2 5" id="KW-0436">Ligase</keyword>
<dbReference type="Proteomes" id="UP000181997">
    <property type="component" value="Unassembled WGS sequence"/>
</dbReference>
<dbReference type="Gene3D" id="3.40.50.12780">
    <property type="entry name" value="N-terminal domain of ligase-like"/>
    <property type="match status" value="1"/>
</dbReference>
<comment type="similarity">
    <text evidence="5">Belongs to the ATP-dependent AMP-binding enzyme family. MenE subfamily.</text>
</comment>
<name>A0A1C4AIX0_9BACI</name>
<dbReference type="InterPro" id="IPR000873">
    <property type="entry name" value="AMP-dep_synth/lig_dom"/>
</dbReference>
<sequence>MMTSQQMPNWLKQRTYLTPGRIALSSYDRRYTFKELWDMTVDTAGKIHCHIKESHADFIGLMIKNTVEAVTVIHAVQQLGLKAVLLNHRLSQGELAFQIEDMNLGTVIVDDAFYEKLQDQNVQKVKISDLDHTSPSHFEVKDHFQLDGVCSVMYTSGTTGAPKGVLQTFGNHWWSAIGSSLNLGISENDTWLCSVPLFHISGYSILMRSVIYGMGVRLYEQFDVERINGELKDGSITIMSAVSNMLQRLVKDLGDESYHENFRCMLLGGGPAPLPLLEACRDKHIPVFQTYGMTETSSQIVTLSPEYSLSKLGSAGKPLFPSQLKIVKNDNEAGAGEEGEIFVKGPNVTKGYYKREEANHTSFHDGWLSTGDIGYVDDEGFLFVLDRRSDLIISGGENVYPAEIESVLSSHPSIEDVGVAGIPSEQWGQVPCAFIVKGSGDQLSEIDVLSFCKSRLASYKQPERCVFVNEIPRNASNKILRRVLRDRWEKGVYSGES</sequence>
<dbReference type="EMBL" id="FMAU01000001">
    <property type="protein sequence ID" value="SCB94471.1"/>
    <property type="molecule type" value="Genomic_DNA"/>
</dbReference>
<dbReference type="UniPathway" id="UPA01057">
    <property type="reaction ID" value="UER00166"/>
</dbReference>
<keyword evidence="9" id="KW-1185">Reference proteome</keyword>
<dbReference type="UniPathway" id="UPA00079"/>
<dbReference type="AlphaFoldDB" id="A0A1C4AIX0"/>
<proteinExistence type="inferred from homology"/>
<dbReference type="EC" id="6.2.1.26" evidence="5"/>
<dbReference type="GO" id="GO:0005524">
    <property type="term" value="F:ATP binding"/>
    <property type="evidence" value="ECO:0007669"/>
    <property type="project" value="UniProtKB-KW"/>
</dbReference>
<dbReference type="InterPro" id="IPR020845">
    <property type="entry name" value="AMP-binding_CS"/>
</dbReference>
<gene>
    <name evidence="5" type="primary">menE</name>
    <name evidence="8" type="ORF">GA0061094_1575</name>
</gene>
<evidence type="ECO:0000256" key="5">
    <source>
        <dbReference type="HAMAP-Rule" id="MF_00731"/>
    </source>
</evidence>
<dbReference type="PANTHER" id="PTHR24096">
    <property type="entry name" value="LONG-CHAIN-FATTY-ACID--COA LIGASE"/>
    <property type="match status" value="1"/>
</dbReference>
<dbReference type="InterPro" id="IPR045851">
    <property type="entry name" value="AMP-bd_C_sf"/>
</dbReference>
<dbReference type="Pfam" id="PF13193">
    <property type="entry name" value="AMP-binding_C"/>
    <property type="match status" value="1"/>
</dbReference>
<comment type="catalytic activity">
    <reaction evidence="5">
        <text>2-succinylbenzoate + ATP + CoA = 2-succinylbenzoyl-CoA + AMP + diphosphate</text>
        <dbReference type="Rhea" id="RHEA:17009"/>
        <dbReference type="ChEBI" id="CHEBI:18325"/>
        <dbReference type="ChEBI" id="CHEBI:30616"/>
        <dbReference type="ChEBI" id="CHEBI:33019"/>
        <dbReference type="ChEBI" id="CHEBI:57287"/>
        <dbReference type="ChEBI" id="CHEBI:57364"/>
        <dbReference type="ChEBI" id="CHEBI:456215"/>
        <dbReference type="EC" id="6.2.1.26"/>
    </reaction>
</comment>
<comment type="pathway">
    <text evidence="5">Quinol/quinone metabolism; menaquinone biosynthesis.</text>
</comment>
<evidence type="ECO:0000313" key="8">
    <source>
        <dbReference type="EMBL" id="SCB94471.1"/>
    </source>
</evidence>
<feature type="domain" description="AMP-binding enzyme C-terminal" evidence="7">
    <location>
        <begin position="403"/>
        <end position="478"/>
    </location>
</feature>
<evidence type="ECO:0000259" key="6">
    <source>
        <dbReference type="Pfam" id="PF00501"/>
    </source>
</evidence>
<dbReference type="InterPro" id="IPR042099">
    <property type="entry name" value="ANL_N_sf"/>
</dbReference>
<accession>A0A1C4AIX0</accession>
<protein>
    <recommendedName>
        <fullName evidence="5">2-succinylbenzoate--CoA ligase</fullName>
        <ecNumber evidence="5">6.2.1.26</ecNumber>
    </recommendedName>
    <alternativeName>
        <fullName evidence="5">o-succinylbenzoyl-CoA synthetase</fullName>
        <shortName evidence="5">OSB-CoA synthetase</shortName>
    </alternativeName>
</protein>